<evidence type="ECO:0000259" key="2">
    <source>
        <dbReference type="PROSITE" id="PS50943"/>
    </source>
</evidence>
<feature type="coiled-coil region" evidence="1">
    <location>
        <begin position="70"/>
        <end position="111"/>
    </location>
</feature>
<dbReference type="SMART" id="SM00530">
    <property type="entry name" value="HTH_XRE"/>
    <property type="match status" value="1"/>
</dbReference>
<keyword evidence="4" id="KW-1185">Reference proteome</keyword>
<name>A0A7K1LFF5_9MICC</name>
<dbReference type="OrthoDB" id="4966872at2"/>
<evidence type="ECO:0000313" key="4">
    <source>
        <dbReference type="Proteomes" id="UP000462152"/>
    </source>
</evidence>
<dbReference type="Pfam" id="PF13560">
    <property type="entry name" value="HTH_31"/>
    <property type="match status" value="1"/>
</dbReference>
<dbReference type="SUPFAM" id="SSF47413">
    <property type="entry name" value="lambda repressor-like DNA-binding domains"/>
    <property type="match status" value="1"/>
</dbReference>
<dbReference type="RefSeq" id="WP_129314030.1">
    <property type="nucleotide sequence ID" value="NZ_NOIQ01000001.1"/>
</dbReference>
<protein>
    <submittedName>
        <fullName evidence="3">Helix-turn-helix domain-containing protein</fullName>
    </submittedName>
</protein>
<evidence type="ECO:0000313" key="3">
    <source>
        <dbReference type="EMBL" id="MUN53924.1"/>
    </source>
</evidence>
<dbReference type="Gene3D" id="1.10.260.40">
    <property type="entry name" value="lambda repressor-like DNA-binding domains"/>
    <property type="match status" value="1"/>
</dbReference>
<reference evidence="3 4" key="1">
    <citation type="submission" date="2019-12" db="EMBL/GenBank/DDBJ databases">
        <authorList>
            <person name="Li J."/>
            <person name="Shi Y."/>
            <person name="Xu G."/>
            <person name="Xiao D."/>
            <person name="Ran X."/>
        </authorList>
    </citation>
    <scope>NUCLEOTIDE SEQUENCE [LARGE SCALE GENOMIC DNA]</scope>
    <source>
        <strain evidence="3 4">JCM 15915</strain>
    </source>
</reference>
<accession>A0A7K1LFF5</accession>
<proteinExistence type="predicted"/>
<dbReference type="GO" id="GO:0003677">
    <property type="term" value="F:DNA binding"/>
    <property type="evidence" value="ECO:0007669"/>
    <property type="project" value="InterPro"/>
</dbReference>
<keyword evidence="1" id="KW-0175">Coiled coil</keyword>
<dbReference type="Proteomes" id="UP000462152">
    <property type="component" value="Unassembled WGS sequence"/>
</dbReference>
<feature type="domain" description="HTH cro/C1-type" evidence="2">
    <location>
        <begin position="13"/>
        <end position="73"/>
    </location>
</feature>
<comment type="caution">
    <text evidence="3">The sequence shown here is derived from an EMBL/GenBank/DDBJ whole genome shotgun (WGS) entry which is preliminary data.</text>
</comment>
<dbReference type="AlphaFoldDB" id="A0A7K1LFF5"/>
<organism evidence="3 4">
    <name type="scientific">Rothia koreensis</name>
    <dbReference type="NCBI Taxonomy" id="592378"/>
    <lineage>
        <taxon>Bacteria</taxon>
        <taxon>Bacillati</taxon>
        <taxon>Actinomycetota</taxon>
        <taxon>Actinomycetes</taxon>
        <taxon>Micrococcales</taxon>
        <taxon>Micrococcaceae</taxon>
        <taxon>Rothia</taxon>
    </lineage>
</organism>
<dbReference type="PROSITE" id="PS50943">
    <property type="entry name" value="HTH_CROC1"/>
    <property type="match status" value="1"/>
</dbReference>
<sequence>MPRDPWKTFAHRLRHERLAAGINQATLADAISEHLDHQLDGSTVSRIESGRRAVRLDEAVVAAEQLGVPLAALLEEVDTLQERIDKQRDELIQAREAVVAYEEQLHRARASVIAIEKAIAELESSRPTPIY</sequence>
<dbReference type="EMBL" id="WOGT01000001">
    <property type="protein sequence ID" value="MUN53924.1"/>
    <property type="molecule type" value="Genomic_DNA"/>
</dbReference>
<evidence type="ECO:0000256" key="1">
    <source>
        <dbReference type="SAM" id="Coils"/>
    </source>
</evidence>
<gene>
    <name evidence="3" type="ORF">GMA10_01550</name>
</gene>
<dbReference type="InterPro" id="IPR010982">
    <property type="entry name" value="Lambda_DNA-bd_dom_sf"/>
</dbReference>
<dbReference type="CDD" id="cd00093">
    <property type="entry name" value="HTH_XRE"/>
    <property type="match status" value="1"/>
</dbReference>
<dbReference type="InterPro" id="IPR001387">
    <property type="entry name" value="Cro/C1-type_HTH"/>
</dbReference>